<proteinExistence type="predicted"/>
<name>A0AAV6KBT5_9ERIC</name>
<dbReference type="AlphaFoldDB" id="A0AAV6KBT5"/>
<dbReference type="EMBL" id="JACTNZ010000005">
    <property type="protein sequence ID" value="KAG5549815.1"/>
    <property type="molecule type" value="Genomic_DNA"/>
</dbReference>
<accession>A0AAV6KBT5</accession>
<sequence length="114" mass="12516">MGRRSKAAATVVLRSCSVGMGRINEDGPCEFREDAVELAPSDSLPYDFSLFSDPFFLRRRLFSTRSGRWGKRPERRRTEAVAEEEADGADEGVSEAAGGVDLDRDGEGVTTEKV</sequence>
<evidence type="ECO:0000313" key="2">
    <source>
        <dbReference type="EMBL" id="KAG5549815.1"/>
    </source>
</evidence>
<evidence type="ECO:0000256" key="1">
    <source>
        <dbReference type="SAM" id="MobiDB-lite"/>
    </source>
</evidence>
<comment type="caution">
    <text evidence="2">The sequence shown here is derived from an EMBL/GenBank/DDBJ whole genome shotgun (WGS) entry which is preliminary data.</text>
</comment>
<dbReference type="Proteomes" id="UP000823749">
    <property type="component" value="Chromosome 5"/>
</dbReference>
<organism evidence="2 3">
    <name type="scientific">Rhododendron griersonianum</name>
    <dbReference type="NCBI Taxonomy" id="479676"/>
    <lineage>
        <taxon>Eukaryota</taxon>
        <taxon>Viridiplantae</taxon>
        <taxon>Streptophyta</taxon>
        <taxon>Embryophyta</taxon>
        <taxon>Tracheophyta</taxon>
        <taxon>Spermatophyta</taxon>
        <taxon>Magnoliopsida</taxon>
        <taxon>eudicotyledons</taxon>
        <taxon>Gunneridae</taxon>
        <taxon>Pentapetalae</taxon>
        <taxon>asterids</taxon>
        <taxon>Ericales</taxon>
        <taxon>Ericaceae</taxon>
        <taxon>Ericoideae</taxon>
        <taxon>Rhodoreae</taxon>
        <taxon>Rhododendron</taxon>
    </lineage>
</organism>
<reference evidence="2" key="1">
    <citation type="submission" date="2020-08" db="EMBL/GenBank/DDBJ databases">
        <title>Plant Genome Project.</title>
        <authorList>
            <person name="Zhang R.-G."/>
        </authorList>
    </citation>
    <scope>NUCLEOTIDE SEQUENCE</scope>
    <source>
        <strain evidence="2">WSP0</strain>
        <tissue evidence="2">Leaf</tissue>
    </source>
</reference>
<feature type="region of interest" description="Disordered" evidence="1">
    <location>
        <begin position="68"/>
        <end position="114"/>
    </location>
</feature>
<feature type="compositionally biased region" description="Basic and acidic residues" evidence="1">
    <location>
        <begin position="101"/>
        <end position="114"/>
    </location>
</feature>
<feature type="compositionally biased region" description="Acidic residues" evidence="1">
    <location>
        <begin position="81"/>
        <end position="93"/>
    </location>
</feature>
<gene>
    <name evidence="2" type="ORF">RHGRI_014953</name>
</gene>
<keyword evidence="3" id="KW-1185">Reference proteome</keyword>
<evidence type="ECO:0000313" key="3">
    <source>
        <dbReference type="Proteomes" id="UP000823749"/>
    </source>
</evidence>
<protein>
    <submittedName>
        <fullName evidence="2">Uncharacterized protein</fullName>
    </submittedName>
</protein>